<comment type="caution">
    <text evidence="2">The sequence shown here is derived from an EMBL/GenBank/DDBJ whole genome shotgun (WGS) entry which is preliminary data.</text>
</comment>
<dbReference type="AlphaFoldDB" id="A0A813PEY8"/>
<dbReference type="InterPro" id="IPR002048">
    <property type="entry name" value="EF_hand_dom"/>
</dbReference>
<evidence type="ECO:0000313" key="3">
    <source>
        <dbReference type="EMBL" id="CAF0933502.1"/>
    </source>
</evidence>
<feature type="domain" description="EF-hand" evidence="1">
    <location>
        <begin position="88"/>
        <end position="123"/>
    </location>
</feature>
<sequence>MTDNNNSKRRIFIREHVYKRDNHLDQIEFEFIDDLESESSIKRNYSLWLTRDHYTKAILRQYGYSTNKMPTFEEYIDAVRPLIAGHCCSEHDLRRAFNIFDQHQNGIIELHEFYRFISIIGRSTTEEKILNFIERVNISNDKNLNYEQFKQFVRLGHGREMLVNVSLEE</sequence>
<dbReference type="EMBL" id="CAJNOL010000207">
    <property type="protein sequence ID" value="CAF0933502.1"/>
    <property type="molecule type" value="Genomic_DNA"/>
</dbReference>
<keyword evidence="5" id="KW-1185">Reference proteome</keyword>
<gene>
    <name evidence="3" type="ORF">JXQ802_LOCUS10767</name>
    <name evidence="2" type="ORF">PYM288_LOCUS2006</name>
</gene>
<protein>
    <recommendedName>
        <fullName evidence="1">EF-hand domain-containing protein</fullName>
    </recommendedName>
</protein>
<dbReference type="InterPro" id="IPR011992">
    <property type="entry name" value="EF-hand-dom_pair"/>
</dbReference>
<dbReference type="Proteomes" id="UP000663854">
    <property type="component" value="Unassembled WGS sequence"/>
</dbReference>
<name>A0A813PEY8_9BILA</name>
<dbReference type="GO" id="GO:0005509">
    <property type="term" value="F:calcium ion binding"/>
    <property type="evidence" value="ECO:0007669"/>
    <property type="project" value="InterPro"/>
</dbReference>
<evidence type="ECO:0000259" key="1">
    <source>
        <dbReference type="PROSITE" id="PS50222"/>
    </source>
</evidence>
<proteinExistence type="predicted"/>
<dbReference type="Proteomes" id="UP000663870">
    <property type="component" value="Unassembled WGS sequence"/>
</dbReference>
<dbReference type="SUPFAM" id="SSF47473">
    <property type="entry name" value="EF-hand"/>
    <property type="match status" value="1"/>
</dbReference>
<dbReference type="Gene3D" id="1.10.238.10">
    <property type="entry name" value="EF-hand"/>
    <property type="match status" value="1"/>
</dbReference>
<dbReference type="EMBL" id="CAJNOH010000012">
    <property type="protein sequence ID" value="CAF0749526.1"/>
    <property type="molecule type" value="Genomic_DNA"/>
</dbReference>
<dbReference type="Pfam" id="PF13405">
    <property type="entry name" value="EF-hand_6"/>
    <property type="match status" value="1"/>
</dbReference>
<organism evidence="2 4">
    <name type="scientific">Rotaria sordida</name>
    <dbReference type="NCBI Taxonomy" id="392033"/>
    <lineage>
        <taxon>Eukaryota</taxon>
        <taxon>Metazoa</taxon>
        <taxon>Spiralia</taxon>
        <taxon>Gnathifera</taxon>
        <taxon>Rotifera</taxon>
        <taxon>Eurotatoria</taxon>
        <taxon>Bdelloidea</taxon>
        <taxon>Philodinida</taxon>
        <taxon>Philodinidae</taxon>
        <taxon>Rotaria</taxon>
    </lineage>
</organism>
<accession>A0A813PEY8</accession>
<evidence type="ECO:0000313" key="2">
    <source>
        <dbReference type="EMBL" id="CAF0749526.1"/>
    </source>
</evidence>
<dbReference type="CDD" id="cd00051">
    <property type="entry name" value="EFh"/>
    <property type="match status" value="1"/>
</dbReference>
<reference evidence="2" key="1">
    <citation type="submission" date="2021-02" db="EMBL/GenBank/DDBJ databases">
        <authorList>
            <person name="Nowell W R."/>
        </authorList>
    </citation>
    <scope>NUCLEOTIDE SEQUENCE</scope>
</reference>
<dbReference type="PROSITE" id="PS50222">
    <property type="entry name" value="EF_HAND_2"/>
    <property type="match status" value="1"/>
</dbReference>
<evidence type="ECO:0000313" key="5">
    <source>
        <dbReference type="Proteomes" id="UP000663870"/>
    </source>
</evidence>
<evidence type="ECO:0000313" key="4">
    <source>
        <dbReference type="Proteomes" id="UP000663854"/>
    </source>
</evidence>